<name>A0A455LP35_CARTI</name>
<evidence type="ECO:0000256" key="3">
    <source>
        <dbReference type="ARBA" id="ARBA00053747"/>
    </source>
</evidence>
<dbReference type="PANTHER" id="PTHR48048">
    <property type="entry name" value="GLYCOSYLTRANSFERASE"/>
    <property type="match status" value="1"/>
</dbReference>
<organism evidence="6">
    <name type="scientific">Carthamus tinctorius</name>
    <name type="common">Safflower</name>
    <dbReference type="NCBI Taxonomy" id="4222"/>
    <lineage>
        <taxon>Eukaryota</taxon>
        <taxon>Viridiplantae</taxon>
        <taxon>Streptophyta</taxon>
        <taxon>Embryophyta</taxon>
        <taxon>Tracheophyta</taxon>
        <taxon>Spermatophyta</taxon>
        <taxon>Magnoliopsida</taxon>
        <taxon>eudicotyledons</taxon>
        <taxon>Gunneridae</taxon>
        <taxon>Pentapetalae</taxon>
        <taxon>asterids</taxon>
        <taxon>campanulids</taxon>
        <taxon>Asterales</taxon>
        <taxon>Asteraceae</taxon>
        <taxon>Carduoideae</taxon>
        <taxon>Cardueae</taxon>
        <taxon>Centaureinae</taxon>
        <taxon>Carthamus</taxon>
    </lineage>
</organism>
<protein>
    <recommendedName>
        <fullName evidence="5">Glycosyltransferase</fullName>
        <ecNumber evidence="5">2.4.1.-</ecNumber>
    </recommendedName>
</protein>
<dbReference type="AlphaFoldDB" id="A0A455LP35"/>
<dbReference type="GO" id="GO:0035251">
    <property type="term" value="F:UDP-glucosyltransferase activity"/>
    <property type="evidence" value="ECO:0007669"/>
    <property type="project" value="InterPro"/>
</dbReference>
<evidence type="ECO:0000256" key="5">
    <source>
        <dbReference type="RuleBase" id="RU362057"/>
    </source>
</evidence>
<dbReference type="PANTHER" id="PTHR48048:SF98">
    <property type="entry name" value="FLAVONOL 3-O-GLUCOSYLTRANSFERASE"/>
    <property type="match status" value="1"/>
</dbReference>
<dbReference type="CDD" id="cd03784">
    <property type="entry name" value="GT1_Gtf-like"/>
    <property type="match status" value="1"/>
</dbReference>
<dbReference type="SUPFAM" id="SSF53756">
    <property type="entry name" value="UDP-Glycosyltransferase/glycogen phosphorylase"/>
    <property type="match status" value="1"/>
</dbReference>
<dbReference type="Pfam" id="PF00201">
    <property type="entry name" value="UDPGT"/>
    <property type="match status" value="1"/>
</dbReference>
<dbReference type="Gene3D" id="3.40.50.2000">
    <property type="entry name" value="Glycogen Phosphorylase B"/>
    <property type="match status" value="2"/>
</dbReference>
<evidence type="ECO:0000256" key="4">
    <source>
        <dbReference type="RuleBase" id="RU003718"/>
    </source>
</evidence>
<dbReference type="InterPro" id="IPR035595">
    <property type="entry name" value="UDP_glycos_trans_CS"/>
</dbReference>
<proteinExistence type="evidence at transcript level"/>
<dbReference type="FunFam" id="3.40.50.2000:FF:000056">
    <property type="entry name" value="Glycosyltransferase"/>
    <property type="match status" value="1"/>
</dbReference>
<comment type="similarity">
    <text evidence="1 4">Belongs to the UDP-glycosyltransferase family.</text>
</comment>
<evidence type="ECO:0000256" key="1">
    <source>
        <dbReference type="ARBA" id="ARBA00009995"/>
    </source>
</evidence>
<dbReference type="EC" id="2.4.1.-" evidence="5"/>
<keyword evidence="4" id="KW-0328">Glycosyltransferase</keyword>
<dbReference type="InterPro" id="IPR050481">
    <property type="entry name" value="UDP-glycosyltransf_plant"/>
</dbReference>
<comment type="function">
    <text evidence="3">May glycosylate diterpenes or flavonols in leaves.</text>
</comment>
<accession>A0A455LP35</accession>
<sequence>MKHMTMAMQKEKVELFFIPSPLMGHVGQLVELANLMATRFHHLTINILIMQLPNDPIGTNYTNSLVASSQTSHPHNHIKFIQFPPMDLDSFPSYPNAGVLADAVIERHKPIVTELMASWFDRSDRVSALVVDMFCTSMIDVGKEFDVPTYIFFPPNAATLGIMFHLQTLEDEQGQEISELANPGPPLIIPSYAEPVPPSALPNVFTDKDSWSNRFGRYTRKYREAKGIIINTFQALEPHALLSYDDKTPPVYTVGPMLKPEKPTPDNELLQWLDGQPKSSVLVLCFGSRGWFEQDQVKQIAIAIERSGYRFIWSLRQPPSGSQKGFPGEHKEYNEVLPDGFLDRIAGKGKVVGWIPQTAVLAHLAVGGFVSHCGWNSILESLWYGVPTATWPIYNEQQLNAHYFVNELGLGVEISLDYNQLNKNQRLVSAEEIEKGIRQVMDSSSEVRAKVEEMKAKSRMAVEEGGSSSESLRHLVDDFCN</sequence>
<evidence type="ECO:0000313" key="6">
    <source>
        <dbReference type="EMBL" id="AYW01717.1"/>
    </source>
</evidence>
<evidence type="ECO:0000256" key="2">
    <source>
        <dbReference type="ARBA" id="ARBA00022679"/>
    </source>
</evidence>
<keyword evidence="2 4" id="KW-0808">Transferase</keyword>
<dbReference type="InterPro" id="IPR002213">
    <property type="entry name" value="UDP_glucos_trans"/>
</dbReference>
<dbReference type="EMBL" id="MH013341">
    <property type="protein sequence ID" value="AYW01717.1"/>
    <property type="molecule type" value="mRNA"/>
</dbReference>
<dbReference type="PROSITE" id="PS00375">
    <property type="entry name" value="UDPGT"/>
    <property type="match status" value="1"/>
</dbReference>
<reference evidence="6" key="1">
    <citation type="submission" date="2018-02" db="EMBL/GenBank/DDBJ databases">
        <title>Enzymatic biosynthesis of berberines glucosides via promiscuous glycosyltransferases Carthamus tinctorius.</title>
        <authorList>
            <person name="Xie K."/>
            <person name="Zhang Y."/>
            <person name="Liu A."/>
            <person name="Chen R."/>
            <person name="Yang L."/>
            <person name="Dai J."/>
        </authorList>
    </citation>
    <scope>NUCLEOTIDE SEQUENCE</scope>
</reference>